<comment type="caution">
    <text evidence="4">The sequence shown here is derived from an EMBL/GenBank/DDBJ whole genome shotgun (WGS) entry which is preliminary data.</text>
</comment>
<dbReference type="VEuPathDB" id="FungiDB:SeMB42_g06757"/>
<keyword evidence="5" id="KW-1185">Reference proteome</keyword>
<evidence type="ECO:0000256" key="3">
    <source>
        <dbReference type="SAM" id="MobiDB-lite"/>
    </source>
</evidence>
<gene>
    <name evidence="4" type="ORF">SeMB42_g06757</name>
</gene>
<organism evidence="4 5">
    <name type="scientific">Synchytrium endobioticum</name>
    <dbReference type="NCBI Taxonomy" id="286115"/>
    <lineage>
        <taxon>Eukaryota</taxon>
        <taxon>Fungi</taxon>
        <taxon>Fungi incertae sedis</taxon>
        <taxon>Chytridiomycota</taxon>
        <taxon>Chytridiomycota incertae sedis</taxon>
        <taxon>Chytridiomycetes</taxon>
        <taxon>Synchytriales</taxon>
        <taxon>Synchytriaceae</taxon>
        <taxon>Synchytrium</taxon>
    </lineage>
</organism>
<dbReference type="STRING" id="286115.A0A507CFZ4"/>
<evidence type="ECO:0000256" key="2">
    <source>
        <dbReference type="PROSITE-ProRule" id="PRU00252"/>
    </source>
</evidence>
<dbReference type="GO" id="GO:0003697">
    <property type="term" value="F:single-stranded DNA binding"/>
    <property type="evidence" value="ECO:0007669"/>
    <property type="project" value="InterPro"/>
</dbReference>
<reference evidence="4 5" key="1">
    <citation type="journal article" date="2019" name="Sci. Rep.">
        <title>Comparative genomics of chytrid fungi reveal insights into the obligate biotrophic and pathogenic lifestyle of Synchytrium endobioticum.</title>
        <authorList>
            <person name="van de Vossenberg B.T.L.H."/>
            <person name="Warris S."/>
            <person name="Nguyen H.D.T."/>
            <person name="van Gent-Pelzer M.P.E."/>
            <person name="Joly D.L."/>
            <person name="van de Geest H.C."/>
            <person name="Bonants P.J.M."/>
            <person name="Smith D.S."/>
            <person name="Levesque C.A."/>
            <person name="van der Lee T.A.J."/>
        </authorList>
    </citation>
    <scope>NUCLEOTIDE SEQUENCE [LARGE SCALE GENOMIC DNA]</scope>
    <source>
        <strain evidence="4 5">MB42</strain>
    </source>
</reference>
<accession>A0A507CFZ4</accession>
<dbReference type="PROSITE" id="PS50935">
    <property type="entry name" value="SSB"/>
    <property type="match status" value="1"/>
</dbReference>
<evidence type="ECO:0000313" key="4">
    <source>
        <dbReference type="EMBL" id="TPX38411.1"/>
    </source>
</evidence>
<dbReference type="AlphaFoldDB" id="A0A507CFZ4"/>
<dbReference type="EMBL" id="QEAN01000403">
    <property type="protein sequence ID" value="TPX38411.1"/>
    <property type="molecule type" value="Genomic_DNA"/>
</dbReference>
<dbReference type="Pfam" id="PF00436">
    <property type="entry name" value="SSB"/>
    <property type="match status" value="1"/>
</dbReference>
<dbReference type="Gene3D" id="2.40.50.140">
    <property type="entry name" value="Nucleic acid-binding proteins"/>
    <property type="match status" value="1"/>
</dbReference>
<dbReference type="InterPro" id="IPR012340">
    <property type="entry name" value="NA-bd_OB-fold"/>
</dbReference>
<keyword evidence="1 2" id="KW-0238">DNA-binding</keyword>
<evidence type="ECO:0008006" key="6">
    <source>
        <dbReference type="Google" id="ProtNLM"/>
    </source>
</evidence>
<dbReference type="SUPFAM" id="SSF50249">
    <property type="entry name" value="Nucleic acid-binding proteins"/>
    <property type="match status" value="1"/>
</dbReference>
<dbReference type="InterPro" id="IPR000424">
    <property type="entry name" value="Primosome_PriB/ssb"/>
</dbReference>
<name>A0A507CFZ4_9FUNG</name>
<sequence length="198" mass="22718">MRLPIRDARSDPRQCSHSTFHIPNIKSQSRRTSSQALKMLCRVSPPIRSFHASRPSADLNKVILVGRIGTEPQFIKFNPSGLVEPESPNLNAAEKPSDTPPHRQRGLWRFRLATNKSVKDGDGWQKMTDWHNVKVFTRDESLWNPRLVKGATVTVEGRLGYYLTDFQKKIETPARLCEVIAERVNWLSDPKMKMDEEL</sequence>
<protein>
    <recommendedName>
        <fullName evidence="6">Single-stranded DNA-binding protein</fullName>
    </recommendedName>
</protein>
<dbReference type="Proteomes" id="UP000317494">
    <property type="component" value="Unassembled WGS sequence"/>
</dbReference>
<proteinExistence type="predicted"/>
<feature type="region of interest" description="Disordered" evidence="3">
    <location>
        <begin position="85"/>
        <end position="104"/>
    </location>
</feature>
<dbReference type="CDD" id="cd04496">
    <property type="entry name" value="SSB_OBF"/>
    <property type="match status" value="1"/>
</dbReference>
<evidence type="ECO:0000313" key="5">
    <source>
        <dbReference type="Proteomes" id="UP000317494"/>
    </source>
</evidence>
<evidence type="ECO:0000256" key="1">
    <source>
        <dbReference type="ARBA" id="ARBA00023125"/>
    </source>
</evidence>